<feature type="domain" description="Methyltransferase type 11" evidence="1">
    <location>
        <begin position="29"/>
        <end position="77"/>
    </location>
</feature>
<keyword evidence="2" id="KW-0808">Transferase</keyword>
<evidence type="ECO:0000313" key="2">
    <source>
        <dbReference type="EMBL" id="SKB27158.1"/>
    </source>
</evidence>
<dbReference type="OrthoDB" id="9777830at2"/>
<organism evidence="2 3">
    <name type="scientific">Sphingopyxis flava</name>
    <dbReference type="NCBI Taxonomy" id="1507287"/>
    <lineage>
        <taxon>Bacteria</taxon>
        <taxon>Pseudomonadati</taxon>
        <taxon>Pseudomonadota</taxon>
        <taxon>Alphaproteobacteria</taxon>
        <taxon>Sphingomonadales</taxon>
        <taxon>Sphingomonadaceae</taxon>
        <taxon>Sphingopyxis</taxon>
    </lineage>
</organism>
<protein>
    <submittedName>
        <fullName evidence="2">Methyltransferase domain-containing protein</fullName>
    </submittedName>
</protein>
<dbReference type="Gene3D" id="3.40.50.150">
    <property type="entry name" value="Vaccinia Virus protein VP39"/>
    <property type="match status" value="1"/>
</dbReference>
<gene>
    <name evidence="2" type="ORF">SAMN06295937_1001276</name>
</gene>
<dbReference type="Proteomes" id="UP000190044">
    <property type="component" value="Unassembled WGS sequence"/>
</dbReference>
<dbReference type="GO" id="GO:0032259">
    <property type="term" value="P:methylation"/>
    <property type="evidence" value="ECO:0007669"/>
    <property type="project" value="UniProtKB-KW"/>
</dbReference>
<dbReference type="EMBL" id="FUYP01000001">
    <property type="protein sequence ID" value="SKB27158.1"/>
    <property type="molecule type" value="Genomic_DNA"/>
</dbReference>
<evidence type="ECO:0000259" key="1">
    <source>
        <dbReference type="Pfam" id="PF08241"/>
    </source>
</evidence>
<keyword evidence="2" id="KW-0489">Methyltransferase</keyword>
<reference evidence="3" key="1">
    <citation type="submission" date="2017-02" db="EMBL/GenBank/DDBJ databases">
        <authorList>
            <person name="Varghese N."/>
            <person name="Submissions S."/>
        </authorList>
    </citation>
    <scope>NUCLEOTIDE SEQUENCE [LARGE SCALE GENOMIC DNA]</scope>
    <source>
        <strain evidence="3">R11H</strain>
    </source>
</reference>
<dbReference type="SUPFAM" id="SSF53335">
    <property type="entry name" value="S-adenosyl-L-methionine-dependent methyltransferases"/>
    <property type="match status" value="1"/>
</dbReference>
<name>A0A1T4ZWQ6_9SPHN</name>
<dbReference type="Pfam" id="PF08241">
    <property type="entry name" value="Methyltransf_11"/>
    <property type="match status" value="1"/>
</dbReference>
<dbReference type="RefSeq" id="WP_079636878.1">
    <property type="nucleotide sequence ID" value="NZ_FUYP01000001.1"/>
</dbReference>
<evidence type="ECO:0000313" key="3">
    <source>
        <dbReference type="Proteomes" id="UP000190044"/>
    </source>
</evidence>
<proteinExistence type="predicted"/>
<accession>A0A1T4ZWQ6</accession>
<sequence length="183" mass="20720">MRRLEIGPGAERLPGFETFNLFPGPFTDHVGDARKLPFKDGTFGEVYSSHCIEHIEWFDVEATIAEWARVLAPGGWLEVHTVDSTALMRAMLEWEETGETSRSAGAWKRELHKDHPFVAAAGRILCYAKRGDRGANMHRAILTPRYLRECFERAGLVDLETVDEPRGTKKHRGINMGLRGRKC</sequence>
<dbReference type="AlphaFoldDB" id="A0A1T4ZWQ6"/>
<keyword evidence="3" id="KW-1185">Reference proteome</keyword>
<dbReference type="CDD" id="cd02440">
    <property type="entry name" value="AdoMet_MTases"/>
    <property type="match status" value="1"/>
</dbReference>
<dbReference type="InterPro" id="IPR029063">
    <property type="entry name" value="SAM-dependent_MTases_sf"/>
</dbReference>
<dbReference type="InterPro" id="IPR013216">
    <property type="entry name" value="Methyltransf_11"/>
</dbReference>
<dbReference type="GO" id="GO:0008757">
    <property type="term" value="F:S-adenosylmethionine-dependent methyltransferase activity"/>
    <property type="evidence" value="ECO:0007669"/>
    <property type="project" value="InterPro"/>
</dbReference>